<dbReference type="GO" id="GO:0005778">
    <property type="term" value="C:peroxisomal membrane"/>
    <property type="evidence" value="ECO:0007669"/>
    <property type="project" value="TreeGrafter"/>
</dbReference>
<evidence type="ECO:0000259" key="6">
    <source>
        <dbReference type="Pfam" id="PF06398"/>
    </source>
</evidence>
<reference evidence="7" key="1">
    <citation type="submission" date="2023-04" db="EMBL/GenBank/DDBJ databases">
        <title>Ambrosiozyma monospora NBRC 1965.</title>
        <authorList>
            <person name="Ichikawa N."/>
            <person name="Sato H."/>
            <person name="Tonouchi N."/>
        </authorList>
    </citation>
    <scope>NUCLEOTIDE SEQUENCE</scope>
    <source>
        <strain evidence="7">NBRC 1965</strain>
    </source>
</reference>
<evidence type="ECO:0000256" key="5">
    <source>
        <dbReference type="SAM" id="Phobius"/>
    </source>
</evidence>
<dbReference type="GO" id="GO:0012505">
    <property type="term" value="C:endomembrane system"/>
    <property type="evidence" value="ECO:0007669"/>
    <property type="project" value="UniProtKB-SubCell"/>
</dbReference>
<accession>A0A9W7DHS0</accession>
<evidence type="ECO:0000256" key="4">
    <source>
        <dbReference type="ARBA" id="ARBA00023136"/>
    </source>
</evidence>
<name>A0A9W7DHS0_AMBMO</name>
<keyword evidence="4 5" id="KW-0472">Membrane</keyword>
<keyword evidence="8" id="KW-1185">Reference proteome</keyword>
<protein>
    <submittedName>
        <fullName evidence="7">Unnamed protein product</fullName>
    </submittedName>
</protein>
<dbReference type="InterPro" id="IPR052646">
    <property type="entry name" value="Peroxisomal_PEX28-32"/>
</dbReference>
<sequence>MPSVSGIKPSELSQKTPPHVSKLLISSYPYLILLDKILSVLTWEKDYFYYSAGVTLLMMTFIYYFEIVVVYLGFMMVIFFLSLFAQLAQTIDKNQQENSTLDDIARILHSVNNKSSTLFNPISQVNLKGEELRLLLCTTMLLTLVYGFISRYFLPPRLLLTFIAAFLLTFHSSFNRHTRKRLWNFEKFQRCFYFVLGLSEYSKRDSKNKSK</sequence>
<keyword evidence="2 5" id="KW-0812">Transmembrane</keyword>
<comment type="subcellular location">
    <subcellularLocation>
        <location evidence="1">Endomembrane system</location>
    </subcellularLocation>
</comment>
<feature type="transmembrane region" description="Helical" evidence="5">
    <location>
        <begin position="71"/>
        <end position="88"/>
    </location>
</feature>
<proteinExistence type="predicted"/>
<evidence type="ECO:0000313" key="8">
    <source>
        <dbReference type="Proteomes" id="UP001165063"/>
    </source>
</evidence>
<feature type="transmembrane region" description="Helical" evidence="5">
    <location>
        <begin position="155"/>
        <end position="174"/>
    </location>
</feature>
<dbReference type="PANTHER" id="PTHR31679">
    <property type="entry name" value="PEROXISOMAL MEMBRANE PROTEIN PEX30-RELATED"/>
    <property type="match status" value="1"/>
</dbReference>
<dbReference type="Pfam" id="PF06398">
    <property type="entry name" value="Pex24p"/>
    <property type="match status" value="1"/>
</dbReference>
<dbReference type="PANTHER" id="PTHR31679:SF2">
    <property type="entry name" value="PEROXISOMAL MEMBRANE PROTEIN PEX30-RELATED"/>
    <property type="match status" value="1"/>
</dbReference>
<feature type="transmembrane region" description="Helical" evidence="5">
    <location>
        <begin position="132"/>
        <end position="149"/>
    </location>
</feature>
<keyword evidence="3 5" id="KW-1133">Transmembrane helix</keyword>
<dbReference type="AlphaFoldDB" id="A0A9W7DHS0"/>
<evidence type="ECO:0000256" key="3">
    <source>
        <dbReference type="ARBA" id="ARBA00022989"/>
    </source>
</evidence>
<evidence type="ECO:0000256" key="2">
    <source>
        <dbReference type="ARBA" id="ARBA00022692"/>
    </source>
</evidence>
<dbReference type="InterPro" id="IPR010482">
    <property type="entry name" value="TECPR1-like_DysF"/>
</dbReference>
<comment type="caution">
    <text evidence="7">The sequence shown here is derived from an EMBL/GenBank/DDBJ whole genome shotgun (WGS) entry which is preliminary data.</text>
</comment>
<evidence type="ECO:0000313" key="7">
    <source>
        <dbReference type="EMBL" id="GMG21121.1"/>
    </source>
</evidence>
<dbReference type="EMBL" id="BSXU01000563">
    <property type="protein sequence ID" value="GMG21121.1"/>
    <property type="molecule type" value="Genomic_DNA"/>
</dbReference>
<evidence type="ECO:0000256" key="1">
    <source>
        <dbReference type="ARBA" id="ARBA00004308"/>
    </source>
</evidence>
<gene>
    <name evidence="7" type="ORF">Amon01_000174100</name>
</gene>
<dbReference type="Proteomes" id="UP001165063">
    <property type="component" value="Unassembled WGS sequence"/>
</dbReference>
<organism evidence="7 8">
    <name type="scientific">Ambrosiozyma monospora</name>
    <name type="common">Yeast</name>
    <name type="synonym">Endomycopsis monosporus</name>
    <dbReference type="NCBI Taxonomy" id="43982"/>
    <lineage>
        <taxon>Eukaryota</taxon>
        <taxon>Fungi</taxon>
        <taxon>Dikarya</taxon>
        <taxon>Ascomycota</taxon>
        <taxon>Saccharomycotina</taxon>
        <taxon>Pichiomycetes</taxon>
        <taxon>Pichiales</taxon>
        <taxon>Pichiaceae</taxon>
        <taxon>Ambrosiozyma</taxon>
    </lineage>
</organism>
<dbReference type="GO" id="GO:0007031">
    <property type="term" value="P:peroxisome organization"/>
    <property type="evidence" value="ECO:0007669"/>
    <property type="project" value="UniProtKB-ARBA"/>
</dbReference>
<feature type="domain" description="TECPR1-like DysF" evidence="6">
    <location>
        <begin position="12"/>
        <end position="201"/>
    </location>
</feature>